<dbReference type="RefSeq" id="WP_090552755.1">
    <property type="nucleotide sequence ID" value="NZ_FNFP01000002.1"/>
</dbReference>
<dbReference type="EMBL" id="FNFP01000002">
    <property type="protein sequence ID" value="SDK50301.1"/>
    <property type="molecule type" value="Genomic_DNA"/>
</dbReference>
<dbReference type="OrthoDB" id="3401376at2"/>
<keyword evidence="2" id="KW-1185">Reference proteome</keyword>
<reference evidence="1 2" key="1">
    <citation type="submission" date="2016-10" db="EMBL/GenBank/DDBJ databases">
        <authorList>
            <person name="de Groot N.N."/>
        </authorList>
    </citation>
    <scope>NUCLEOTIDE SEQUENCE [LARGE SCALE GENOMIC DNA]</scope>
    <source>
        <strain evidence="1 2">DSM 18346</strain>
    </source>
</reference>
<sequence>MIGIKQGKVVEILDKKKERTKIVVSIDGKKEPAINYNLMTGEVDINDEVVLNTTAVDLSLGTGGYHFVICNINKFSNQLTGEGHIMKLRYTPLQLKVFSEEEQDHPNHDLFNRFKSLNQLPVIVGTLHSMLSPIAATLKYLQPHIKVSYIMTDAAALPIYFSDTVYHLKKKRLIDATVTIGNAFGGDIETVNIYNGLIAAKEIVNSDIIIITMGPGIVGTGTTYGFTGIEQGNILDSVNDLEGFPIAVPRISFQDKRQRHYGISHHSLTVFSKITKTKCNVILPQLSADKRKYVYKQMENLKILEKHNIIEEDGAVLSNALEHFDLSVKTMGRSFSQDPAFFLTCSAAAKYALKFSSKFF</sequence>
<name>A0A1G9CF44_9FIRM</name>
<dbReference type="Proteomes" id="UP000198718">
    <property type="component" value="Unassembled WGS sequence"/>
</dbReference>
<organism evidence="1 2">
    <name type="scientific">Natronincola ferrireducens</name>
    <dbReference type="NCBI Taxonomy" id="393762"/>
    <lineage>
        <taxon>Bacteria</taxon>
        <taxon>Bacillati</taxon>
        <taxon>Bacillota</taxon>
        <taxon>Clostridia</taxon>
        <taxon>Peptostreptococcales</taxon>
        <taxon>Natronincolaceae</taxon>
        <taxon>Natronincola</taxon>
    </lineage>
</organism>
<gene>
    <name evidence="1" type="ORF">SAMN05660472_01447</name>
</gene>
<proteinExistence type="predicted"/>
<evidence type="ECO:0000313" key="2">
    <source>
        <dbReference type="Proteomes" id="UP000198718"/>
    </source>
</evidence>
<dbReference type="AlphaFoldDB" id="A0A1G9CF44"/>
<dbReference type="STRING" id="393762.SAMN05660472_01447"/>
<evidence type="ECO:0000313" key="1">
    <source>
        <dbReference type="EMBL" id="SDK50301.1"/>
    </source>
</evidence>
<protein>
    <recommendedName>
        <fullName evidence="3">DUF3866 domain-containing protein</fullName>
    </recommendedName>
</protein>
<dbReference type="Pfam" id="PF12982">
    <property type="entry name" value="DUF3866"/>
    <property type="match status" value="1"/>
</dbReference>
<dbReference type="InterPro" id="IPR024479">
    <property type="entry name" value="DUF3866"/>
</dbReference>
<evidence type="ECO:0008006" key="3">
    <source>
        <dbReference type="Google" id="ProtNLM"/>
    </source>
</evidence>
<accession>A0A1G9CF44</accession>